<dbReference type="PANTHER" id="PTHR43877">
    <property type="entry name" value="AMINOALKYLPHOSPHONATE N-ACETYLTRANSFERASE-RELATED-RELATED"/>
    <property type="match status" value="1"/>
</dbReference>
<name>A0ABN3GYN4_9ACTN</name>
<keyword evidence="2" id="KW-0012">Acyltransferase</keyword>
<sequence>MIEPLSPSSYGARVEALAEVLTDAVAGGASVGFRLPFAVEDAAAWWRTREPAVREGTLRVWTATVDGAVAGTVSLSLETKPNGRHRAEVLKLMVHSRFRGRGLGRALLETAEAAAASGGATLLLLDTAAGSPAERLYASAGWTRYGVVPAYAADPSGVLEDCSFFYKKL</sequence>
<dbReference type="PANTHER" id="PTHR43877:SF2">
    <property type="entry name" value="AMINOALKYLPHOSPHONATE N-ACETYLTRANSFERASE-RELATED"/>
    <property type="match status" value="1"/>
</dbReference>
<evidence type="ECO:0000313" key="5">
    <source>
        <dbReference type="Proteomes" id="UP001501444"/>
    </source>
</evidence>
<evidence type="ECO:0000313" key="4">
    <source>
        <dbReference type="EMBL" id="GAA2364284.1"/>
    </source>
</evidence>
<evidence type="ECO:0000256" key="2">
    <source>
        <dbReference type="ARBA" id="ARBA00023315"/>
    </source>
</evidence>
<organism evidence="4 5">
    <name type="scientific">Dactylosporangium salmoneum</name>
    <dbReference type="NCBI Taxonomy" id="53361"/>
    <lineage>
        <taxon>Bacteria</taxon>
        <taxon>Bacillati</taxon>
        <taxon>Actinomycetota</taxon>
        <taxon>Actinomycetes</taxon>
        <taxon>Micromonosporales</taxon>
        <taxon>Micromonosporaceae</taxon>
        <taxon>Dactylosporangium</taxon>
    </lineage>
</organism>
<protein>
    <submittedName>
        <fullName evidence="4">GNAT family N-acetyltransferase</fullName>
    </submittedName>
</protein>
<dbReference type="InterPro" id="IPR050832">
    <property type="entry name" value="Bact_Acetyltransf"/>
</dbReference>
<proteinExistence type="predicted"/>
<dbReference type="PROSITE" id="PS51186">
    <property type="entry name" value="GNAT"/>
    <property type="match status" value="1"/>
</dbReference>
<keyword evidence="5" id="KW-1185">Reference proteome</keyword>
<dbReference type="InterPro" id="IPR016181">
    <property type="entry name" value="Acyl_CoA_acyltransferase"/>
</dbReference>
<dbReference type="Proteomes" id="UP001501444">
    <property type="component" value="Unassembled WGS sequence"/>
</dbReference>
<dbReference type="RefSeq" id="WP_344616081.1">
    <property type="nucleotide sequence ID" value="NZ_BAAARV010000059.1"/>
</dbReference>
<comment type="caution">
    <text evidence="4">The sequence shown here is derived from an EMBL/GenBank/DDBJ whole genome shotgun (WGS) entry which is preliminary data.</text>
</comment>
<keyword evidence="1" id="KW-0808">Transferase</keyword>
<gene>
    <name evidence="4" type="ORF">GCM10010170_061930</name>
</gene>
<dbReference type="SUPFAM" id="SSF55729">
    <property type="entry name" value="Acyl-CoA N-acyltransferases (Nat)"/>
    <property type="match status" value="1"/>
</dbReference>
<reference evidence="4 5" key="1">
    <citation type="journal article" date="2019" name="Int. J. Syst. Evol. Microbiol.">
        <title>The Global Catalogue of Microorganisms (GCM) 10K type strain sequencing project: providing services to taxonomists for standard genome sequencing and annotation.</title>
        <authorList>
            <consortium name="The Broad Institute Genomics Platform"/>
            <consortium name="The Broad Institute Genome Sequencing Center for Infectious Disease"/>
            <person name="Wu L."/>
            <person name="Ma J."/>
        </authorList>
    </citation>
    <scope>NUCLEOTIDE SEQUENCE [LARGE SCALE GENOMIC DNA]</scope>
    <source>
        <strain evidence="4 5">JCM 3272</strain>
    </source>
</reference>
<dbReference type="Pfam" id="PF00583">
    <property type="entry name" value="Acetyltransf_1"/>
    <property type="match status" value="1"/>
</dbReference>
<evidence type="ECO:0000256" key="1">
    <source>
        <dbReference type="ARBA" id="ARBA00022679"/>
    </source>
</evidence>
<dbReference type="CDD" id="cd04301">
    <property type="entry name" value="NAT_SF"/>
    <property type="match status" value="1"/>
</dbReference>
<dbReference type="EMBL" id="BAAARV010000059">
    <property type="protein sequence ID" value="GAA2364284.1"/>
    <property type="molecule type" value="Genomic_DNA"/>
</dbReference>
<dbReference type="InterPro" id="IPR000182">
    <property type="entry name" value="GNAT_dom"/>
</dbReference>
<feature type="domain" description="N-acetyltransferase" evidence="3">
    <location>
        <begin position="1"/>
        <end position="169"/>
    </location>
</feature>
<accession>A0ABN3GYN4</accession>
<evidence type="ECO:0000259" key="3">
    <source>
        <dbReference type="PROSITE" id="PS51186"/>
    </source>
</evidence>
<dbReference type="Gene3D" id="3.40.630.30">
    <property type="match status" value="1"/>
</dbReference>